<evidence type="ECO:0000313" key="2">
    <source>
        <dbReference type="EMBL" id="XCH48742.1"/>
    </source>
</evidence>
<dbReference type="AlphaFoldDB" id="A0AAU8H332"/>
<dbReference type="EMBL" id="CP144374">
    <property type="protein sequence ID" value="XCH48742.1"/>
    <property type="molecule type" value="Genomic_DNA"/>
</dbReference>
<feature type="coiled-coil region" evidence="1">
    <location>
        <begin position="66"/>
        <end position="107"/>
    </location>
</feature>
<dbReference type="InterPro" id="IPR053716">
    <property type="entry name" value="Flag_assembly_chemotaxis_eff"/>
</dbReference>
<protein>
    <recommendedName>
        <fullName evidence="3">Flagellar FliJ protein</fullName>
    </recommendedName>
</protein>
<dbReference type="RefSeq" id="WP_353686382.1">
    <property type="nucleotide sequence ID" value="NZ_CP144374.1"/>
</dbReference>
<accession>A0AAU8H332</accession>
<name>A0AAU8H332_9BACT</name>
<reference evidence="2" key="1">
    <citation type="submission" date="2024-01" db="EMBL/GenBank/DDBJ databases">
        <title>The first autotrophic representatives of the genus Thermodesulfovibrio.</title>
        <authorList>
            <person name="Maltseva A.I."/>
            <person name="Elcheninov A.G."/>
            <person name="Kublanov I.V."/>
            <person name="Lebedinsky A.V."/>
            <person name="Frolov E.N."/>
        </authorList>
    </citation>
    <scope>NUCLEOTIDE SEQUENCE</scope>
    <source>
        <strain evidence="2">3462-1</strain>
    </source>
</reference>
<sequence length="131" mass="16103">MILRLKEWEEELEKQKFINILSERQKLEEYLRMLEERFSSLDFLKEATSVELLSIYDEMQYLLTQLKETREIIKKIDDELEAQRQVYEEAFKERKKIEQLYDKLISRIKIHLEKLEEKLISDVFLSQVRSK</sequence>
<dbReference type="KEGG" id="tob:V4D31_00985"/>
<dbReference type="Gene3D" id="1.10.287.1700">
    <property type="match status" value="1"/>
</dbReference>
<proteinExistence type="predicted"/>
<evidence type="ECO:0000256" key="1">
    <source>
        <dbReference type="SAM" id="Coils"/>
    </source>
</evidence>
<organism evidence="2">
    <name type="scientific">Thermodesulfovibrio obliviosus</name>
    <dbReference type="NCBI Taxonomy" id="3118332"/>
    <lineage>
        <taxon>Bacteria</taxon>
        <taxon>Pseudomonadati</taxon>
        <taxon>Nitrospirota</taxon>
        <taxon>Thermodesulfovibrionia</taxon>
        <taxon>Thermodesulfovibrionales</taxon>
        <taxon>Thermodesulfovibrionaceae</taxon>
        <taxon>Thermodesulfovibrio</taxon>
    </lineage>
</organism>
<evidence type="ECO:0008006" key="3">
    <source>
        <dbReference type="Google" id="ProtNLM"/>
    </source>
</evidence>
<keyword evidence="1" id="KW-0175">Coiled coil</keyword>
<gene>
    <name evidence="2" type="ORF">V4D31_00985</name>
</gene>